<keyword evidence="2" id="KW-1185">Reference proteome</keyword>
<organism evidence="1 2">
    <name type="scientific">Portunus trituberculatus</name>
    <name type="common">Swimming crab</name>
    <name type="synonym">Neptunus trituberculatus</name>
    <dbReference type="NCBI Taxonomy" id="210409"/>
    <lineage>
        <taxon>Eukaryota</taxon>
        <taxon>Metazoa</taxon>
        <taxon>Ecdysozoa</taxon>
        <taxon>Arthropoda</taxon>
        <taxon>Crustacea</taxon>
        <taxon>Multicrustacea</taxon>
        <taxon>Malacostraca</taxon>
        <taxon>Eumalacostraca</taxon>
        <taxon>Eucarida</taxon>
        <taxon>Decapoda</taxon>
        <taxon>Pleocyemata</taxon>
        <taxon>Brachyura</taxon>
        <taxon>Eubrachyura</taxon>
        <taxon>Portunoidea</taxon>
        <taxon>Portunidae</taxon>
        <taxon>Portuninae</taxon>
        <taxon>Portunus</taxon>
    </lineage>
</organism>
<comment type="caution">
    <text evidence="1">The sequence shown here is derived from an EMBL/GenBank/DDBJ whole genome shotgun (WGS) entry which is preliminary data.</text>
</comment>
<sequence length="122" mass="13700">MIIRRINPYTGPHSRPPPAPLDPVALRYVISAPRLSPNFVALHYHAVSIIILPRIEQGGRSFVDRVQRPRWSRFVRLSGTESFSPEVTHGPEKCGASVTFWNVCWQSFRITAVEAKCYAAAA</sequence>
<proteinExistence type="predicted"/>
<accession>A0A5B7DZK7</accession>
<evidence type="ECO:0000313" key="1">
    <source>
        <dbReference type="EMBL" id="MPC26373.1"/>
    </source>
</evidence>
<reference evidence="1 2" key="1">
    <citation type="submission" date="2019-05" db="EMBL/GenBank/DDBJ databases">
        <title>Another draft genome of Portunus trituberculatus and its Hox gene families provides insights of decapod evolution.</title>
        <authorList>
            <person name="Jeong J.-H."/>
            <person name="Song I."/>
            <person name="Kim S."/>
            <person name="Choi T."/>
            <person name="Kim D."/>
            <person name="Ryu S."/>
            <person name="Kim W."/>
        </authorList>
    </citation>
    <scope>NUCLEOTIDE SEQUENCE [LARGE SCALE GENOMIC DNA]</scope>
    <source>
        <tissue evidence="1">Muscle</tissue>
    </source>
</reference>
<dbReference type="EMBL" id="VSRR010001591">
    <property type="protein sequence ID" value="MPC26373.1"/>
    <property type="molecule type" value="Genomic_DNA"/>
</dbReference>
<name>A0A5B7DZK7_PORTR</name>
<protein>
    <submittedName>
        <fullName evidence="1">Uncharacterized protein</fullName>
    </submittedName>
</protein>
<dbReference type="Proteomes" id="UP000324222">
    <property type="component" value="Unassembled WGS sequence"/>
</dbReference>
<gene>
    <name evidence="1" type="ORF">E2C01_019508</name>
</gene>
<evidence type="ECO:0000313" key="2">
    <source>
        <dbReference type="Proteomes" id="UP000324222"/>
    </source>
</evidence>
<dbReference type="AlphaFoldDB" id="A0A5B7DZK7"/>